<evidence type="ECO:0000313" key="4">
    <source>
        <dbReference type="EMBL" id="CUO68126.1"/>
    </source>
</evidence>
<reference evidence="12 13" key="2">
    <citation type="submission" date="2018-08" db="EMBL/GenBank/DDBJ databases">
        <title>A genome reference for cultivated species of the human gut microbiota.</title>
        <authorList>
            <person name="Zou Y."/>
            <person name="Xue W."/>
            <person name="Luo G."/>
        </authorList>
    </citation>
    <scope>NUCLEOTIDE SEQUENCE [LARGE SCALE GENOMIC DNA]</scope>
    <source>
        <strain evidence="9 14">AF31-17AC</strain>
        <strain evidence="8 13">AF45-14BH</strain>
        <strain evidence="7 15">AM34-3LB</strain>
        <strain evidence="6 16">AM48-23BH</strain>
        <strain evidence="5 12">TM10-1AC</strain>
    </source>
</reference>
<dbReference type="AlphaFoldDB" id="A0A173S8T4"/>
<evidence type="ECO:0000313" key="13">
    <source>
        <dbReference type="Proteomes" id="UP000283497"/>
    </source>
</evidence>
<dbReference type="EMBL" id="QSOE01000090">
    <property type="protein sequence ID" value="RGI83873.1"/>
    <property type="molecule type" value="Genomic_DNA"/>
</dbReference>
<gene>
    <name evidence="8" type="ORF">DW068_09955</name>
    <name evidence="7" type="ORF">DW833_13960</name>
    <name evidence="6" type="ORF">DW972_08050</name>
    <name evidence="9" type="ORF">DWZ29_14020</name>
    <name evidence="5" type="ORF">DXD91_11615</name>
    <name evidence="4" type="ORF">ERS852450_02215</name>
    <name evidence="3" type="ORF">ERS852578_00683</name>
</gene>
<proteinExistence type="predicted"/>
<dbReference type="SUPFAM" id="SSF51182">
    <property type="entry name" value="RmlC-like cupins"/>
    <property type="match status" value="1"/>
</dbReference>
<keyword evidence="1" id="KW-0479">Metal-binding</keyword>
<evidence type="ECO:0000313" key="7">
    <source>
        <dbReference type="EMBL" id="RHC60752.1"/>
    </source>
</evidence>
<evidence type="ECO:0000313" key="15">
    <source>
        <dbReference type="Proteomes" id="UP000284621"/>
    </source>
</evidence>
<accession>A0A173S8T4</accession>
<evidence type="ECO:0000313" key="5">
    <source>
        <dbReference type="EMBL" id="RGI83873.1"/>
    </source>
</evidence>
<evidence type="ECO:0000256" key="1">
    <source>
        <dbReference type="ARBA" id="ARBA00022723"/>
    </source>
</evidence>
<dbReference type="EMBL" id="QSID01000019">
    <property type="protein sequence ID" value="RHC60752.1"/>
    <property type="molecule type" value="Genomic_DNA"/>
</dbReference>
<dbReference type="Proteomes" id="UP000286561">
    <property type="component" value="Unassembled WGS sequence"/>
</dbReference>
<evidence type="ECO:0000313" key="12">
    <source>
        <dbReference type="Proteomes" id="UP000262524"/>
    </source>
</evidence>
<dbReference type="EMBL" id="QRQO01000054">
    <property type="protein sequence ID" value="RHN09379.1"/>
    <property type="molecule type" value="Genomic_DNA"/>
</dbReference>
<keyword evidence="15" id="KW-1185">Reference proteome</keyword>
<dbReference type="Gene3D" id="2.60.120.10">
    <property type="entry name" value="Jelly Rolls"/>
    <property type="match status" value="1"/>
</dbReference>
<dbReference type="GeneID" id="75048908"/>
<evidence type="ECO:0000313" key="11">
    <source>
        <dbReference type="Proteomes" id="UP000095679"/>
    </source>
</evidence>
<dbReference type="CDD" id="cd02221">
    <property type="entry name" value="cupin_TM1287-like"/>
    <property type="match status" value="1"/>
</dbReference>
<dbReference type="InterPro" id="IPR014710">
    <property type="entry name" value="RmlC-like_jellyroll"/>
</dbReference>
<dbReference type="RefSeq" id="WP_005343456.1">
    <property type="nucleotide sequence ID" value="NZ_BLYK01000038.1"/>
</dbReference>
<dbReference type="Proteomes" id="UP000095390">
    <property type="component" value="Unassembled WGS sequence"/>
</dbReference>
<evidence type="ECO:0000313" key="3">
    <source>
        <dbReference type="EMBL" id="CUM85688.1"/>
    </source>
</evidence>
<dbReference type="Proteomes" id="UP000283700">
    <property type="component" value="Unassembled WGS sequence"/>
</dbReference>
<evidence type="ECO:0000313" key="8">
    <source>
        <dbReference type="EMBL" id="RHK38177.1"/>
    </source>
</evidence>
<name>A0A173S8T4_9FIRM</name>
<dbReference type="GO" id="GO:0046872">
    <property type="term" value="F:metal ion binding"/>
    <property type="evidence" value="ECO:0007669"/>
    <property type="project" value="UniProtKB-KW"/>
</dbReference>
<dbReference type="EMBL" id="QRNJ01000037">
    <property type="protein sequence ID" value="RHK38177.1"/>
    <property type="molecule type" value="Genomic_DNA"/>
</dbReference>
<reference evidence="10 11" key="1">
    <citation type="submission" date="2015-09" db="EMBL/GenBank/DDBJ databases">
        <authorList>
            <consortium name="Pathogen Informatics"/>
        </authorList>
    </citation>
    <scope>NUCLEOTIDE SEQUENCE [LARGE SCALE GENOMIC DNA]</scope>
    <source>
        <strain evidence="4 11">2789STDY5834835</strain>
        <strain evidence="3 10">2789STDY5834966</strain>
    </source>
</reference>
<evidence type="ECO:0000313" key="14">
    <source>
        <dbReference type="Proteomes" id="UP000283700"/>
    </source>
</evidence>
<sequence length="114" mass="12416">MVRKANIIQKQELGGGKGCAEVHEIVPEKDLYGHGKLYAKVVLKPNSSVGWHRHVGETEPYYILEGEGIFVDDDGSRTKVGPGDVCTILPGQCHAIENASSCKDLAFMALIHKD</sequence>
<dbReference type="PANTHER" id="PTHR35848">
    <property type="entry name" value="OXALATE-BINDING PROTEIN"/>
    <property type="match status" value="1"/>
</dbReference>
<organism evidence="3 10">
    <name type="scientific">Anaerobutyricum hallii</name>
    <dbReference type="NCBI Taxonomy" id="39488"/>
    <lineage>
        <taxon>Bacteria</taxon>
        <taxon>Bacillati</taxon>
        <taxon>Bacillota</taxon>
        <taxon>Clostridia</taxon>
        <taxon>Lachnospirales</taxon>
        <taxon>Lachnospiraceae</taxon>
        <taxon>Anaerobutyricum</taxon>
    </lineage>
</organism>
<dbReference type="InterPro" id="IPR051610">
    <property type="entry name" value="GPI/OXD"/>
</dbReference>
<dbReference type="EMBL" id="CYZL01000020">
    <property type="protein sequence ID" value="CUO68126.1"/>
    <property type="molecule type" value="Genomic_DNA"/>
</dbReference>
<evidence type="ECO:0000313" key="9">
    <source>
        <dbReference type="EMBL" id="RHN09379.1"/>
    </source>
</evidence>
<dbReference type="EMBL" id="QSEP01000043">
    <property type="protein sequence ID" value="RGZ82650.1"/>
    <property type="molecule type" value="Genomic_DNA"/>
</dbReference>
<dbReference type="Proteomes" id="UP000283497">
    <property type="component" value="Unassembled WGS sequence"/>
</dbReference>
<dbReference type="InterPro" id="IPR013096">
    <property type="entry name" value="Cupin_2"/>
</dbReference>
<dbReference type="InterPro" id="IPR011051">
    <property type="entry name" value="RmlC_Cupin_sf"/>
</dbReference>
<dbReference type="Proteomes" id="UP000284621">
    <property type="component" value="Unassembled WGS sequence"/>
</dbReference>
<protein>
    <submittedName>
        <fullName evidence="5">Cupin domain-containing protein</fullName>
    </submittedName>
    <submittedName>
        <fullName evidence="3">Uncharacterized conserved protein, contains double-stranded beta-helix domain</fullName>
    </submittedName>
</protein>
<dbReference type="PANTHER" id="PTHR35848:SF6">
    <property type="entry name" value="CUPIN TYPE-2 DOMAIN-CONTAINING PROTEIN"/>
    <property type="match status" value="1"/>
</dbReference>
<evidence type="ECO:0000313" key="16">
    <source>
        <dbReference type="Proteomes" id="UP000286561"/>
    </source>
</evidence>
<dbReference type="EMBL" id="CYYC01000006">
    <property type="protein sequence ID" value="CUM85688.1"/>
    <property type="molecule type" value="Genomic_DNA"/>
</dbReference>
<evidence type="ECO:0000313" key="6">
    <source>
        <dbReference type="EMBL" id="RGZ82650.1"/>
    </source>
</evidence>
<dbReference type="Proteomes" id="UP000262524">
    <property type="component" value="Unassembled WGS sequence"/>
</dbReference>
<dbReference type="Pfam" id="PF07883">
    <property type="entry name" value="Cupin_2"/>
    <property type="match status" value="1"/>
</dbReference>
<evidence type="ECO:0000313" key="10">
    <source>
        <dbReference type="Proteomes" id="UP000095390"/>
    </source>
</evidence>
<evidence type="ECO:0000259" key="2">
    <source>
        <dbReference type="Pfam" id="PF07883"/>
    </source>
</evidence>
<feature type="domain" description="Cupin type-2" evidence="2">
    <location>
        <begin position="41"/>
        <end position="101"/>
    </location>
</feature>
<dbReference type="OrthoDB" id="9797047at2"/>
<dbReference type="Proteomes" id="UP000095679">
    <property type="component" value="Unassembled WGS sequence"/>
</dbReference>